<gene>
    <name evidence="2" type="ORF">PP769_10220</name>
</gene>
<reference evidence="2 3" key="1">
    <citation type="submission" date="2023-01" db="EMBL/GenBank/DDBJ databases">
        <title>Cultivation and genomic characterization of new, ubiquitous marine nitrite-oxidizing bacteria from the Nitrospirales.</title>
        <authorList>
            <person name="Mueller A.J."/>
            <person name="Daebeler A."/>
            <person name="Herbold C.W."/>
            <person name="Kirkegaard R.H."/>
            <person name="Daims H."/>
        </authorList>
    </citation>
    <scope>NUCLEOTIDE SEQUENCE [LARGE SCALE GENOMIC DNA]</scope>
    <source>
        <strain evidence="2 3">VA</strain>
    </source>
</reference>
<accession>A0AA96G7Q4</accession>
<keyword evidence="1" id="KW-0812">Transmembrane</keyword>
<proteinExistence type="predicted"/>
<dbReference type="AlphaFoldDB" id="A0AA96G7Q4"/>
<organism evidence="2 3">
    <name type="scientific">Candidatus Nitrospira allomarina</name>
    <dbReference type="NCBI Taxonomy" id="3020900"/>
    <lineage>
        <taxon>Bacteria</taxon>
        <taxon>Pseudomonadati</taxon>
        <taxon>Nitrospirota</taxon>
        <taxon>Nitrospiria</taxon>
        <taxon>Nitrospirales</taxon>
        <taxon>Nitrospiraceae</taxon>
        <taxon>Nitrospira</taxon>
    </lineage>
</organism>
<dbReference type="Proteomes" id="UP001302719">
    <property type="component" value="Chromosome"/>
</dbReference>
<sequence length="55" mass="5496">MGGIIEGVLASVGLLAGVIVALTALLVGDGPSSSELKGSYRKSRTILPSDERVAA</sequence>
<dbReference type="EMBL" id="CP116967">
    <property type="protein sequence ID" value="WNM56361.1"/>
    <property type="molecule type" value="Genomic_DNA"/>
</dbReference>
<keyword evidence="1" id="KW-1133">Transmembrane helix</keyword>
<dbReference type="RefSeq" id="WP_312639944.1">
    <property type="nucleotide sequence ID" value="NZ_CP116967.1"/>
</dbReference>
<protein>
    <submittedName>
        <fullName evidence="2">Uncharacterized protein</fullName>
    </submittedName>
</protein>
<evidence type="ECO:0000313" key="3">
    <source>
        <dbReference type="Proteomes" id="UP001302719"/>
    </source>
</evidence>
<evidence type="ECO:0000313" key="2">
    <source>
        <dbReference type="EMBL" id="WNM56361.1"/>
    </source>
</evidence>
<keyword evidence="1" id="KW-0472">Membrane</keyword>
<evidence type="ECO:0000256" key="1">
    <source>
        <dbReference type="SAM" id="Phobius"/>
    </source>
</evidence>
<feature type="transmembrane region" description="Helical" evidence="1">
    <location>
        <begin position="7"/>
        <end position="27"/>
    </location>
</feature>
<dbReference type="KEGG" id="nall:PP769_10220"/>
<keyword evidence="3" id="KW-1185">Reference proteome</keyword>
<name>A0AA96G7Q4_9BACT</name>